<dbReference type="InterPro" id="IPR001242">
    <property type="entry name" value="Condensation_dom"/>
</dbReference>
<dbReference type="GO" id="GO:0031177">
    <property type="term" value="F:phosphopantetheine binding"/>
    <property type="evidence" value="ECO:0007669"/>
    <property type="project" value="TreeGrafter"/>
</dbReference>
<evidence type="ECO:0000313" key="3">
    <source>
        <dbReference type="Proteomes" id="UP001438707"/>
    </source>
</evidence>
<dbReference type="EMBL" id="JALJOS010000009">
    <property type="protein sequence ID" value="KAK9834798.1"/>
    <property type="molecule type" value="Genomic_DNA"/>
</dbReference>
<dbReference type="SUPFAM" id="SSF52777">
    <property type="entry name" value="CoA-dependent acyltransferases"/>
    <property type="match status" value="2"/>
</dbReference>
<feature type="domain" description="Condensation" evidence="1">
    <location>
        <begin position="244"/>
        <end position="386"/>
    </location>
</feature>
<accession>A0AAW1RMC8</accession>
<dbReference type="PANTHER" id="PTHR45527">
    <property type="entry name" value="NONRIBOSOMAL PEPTIDE SYNTHETASE"/>
    <property type="match status" value="1"/>
</dbReference>
<dbReference type="PANTHER" id="PTHR45527:SF1">
    <property type="entry name" value="FATTY ACID SYNTHASE"/>
    <property type="match status" value="1"/>
</dbReference>
<dbReference type="GO" id="GO:0047527">
    <property type="term" value="F:2,3-dihydroxybenzoate-serine ligase activity"/>
    <property type="evidence" value="ECO:0007669"/>
    <property type="project" value="TreeGrafter"/>
</dbReference>
<name>A0AAW1RMC8_9CHLO</name>
<dbReference type="Gene3D" id="3.30.559.30">
    <property type="entry name" value="Nonribosomal peptide synthetase, condensation domain"/>
    <property type="match status" value="1"/>
</dbReference>
<dbReference type="InterPro" id="IPR045851">
    <property type="entry name" value="AMP-bd_C_sf"/>
</dbReference>
<reference evidence="2 3" key="1">
    <citation type="journal article" date="2024" name="Nat. Commun.">
        <title>Phylogenomics reveals the evolutionary origins of lichenization in chlorophyte algae.</title>
        <authorList>
            <person name="Puginier C."/>
            <person name="Libourel C."/>
            <person name="Otte J."/>
            <person name="Skaloud P."/>
            <person name="Haon M."/>
            <person name="Grisel S."/>
            <person name="Petersen M."/>
            <person name="Berrin J.G."/>
            <person name="Delaux P.M."/>
            <person name="Dal Grande F."/>
            <person name="Keller J."/>
        </authorList>
    </citation>
    <scope>NUCLEOTIDE SEQUENCE [LARGE SCALE GENOMIC DNA]</scope>
    <source>
        <strain evidence="2 3">SAG 2145</strain>
    </source>
</reference>
<feature type="domain" description="Condensation" evidence="1">
    <location>
        <begin position="113"/>
        <end position="239"/>
    </location>
</feature>
<dbReference type="Pfam" id="PF00668">
    <property type="entry name" value="Condensation"/>
    <property type="match status" value="2"/>
</dbReference>
<comment type="caution">
    <text evidence="2">The sequence shown here is derived from an EMBL/GenBank/DDBJ whole genome shotgun (WGS) entry which is preliminary data.</text>
</comment>
<dbReference type="GO" id="GO:0009239">
    <property type="term" value="P:enterobactin biosynthetic process"/>
    <property type="evidence" value="ECO:0007669"/>
    <property type="project" value="TreeGrafter"/>
</dbReference>
<evidence type="ECO:0000259" key="1">
    <source>
        <dbReference type="Pfam" id="PF00668"/>
    </source>
</evidence>
<evidence type="ECO:0000313" key="2">
    <source>
        <dbReference type="EMBL" id="KAK9834798.1"/>
    </source>
</evidence>
<organism evidence="2 3">
    <name type="scientific">Apatococcus lobatus</name>
    <dbReference type="NCBI Taxonomy" id="904363"/>
    <lineage>
        <taxon>Eukaryota</taxon>
        <taxon>Viridiplantae</taxon>
        <taxon>Chlorophyta</taxon>
        <taxon>core chlorophytes</taxon>
        <taxon>Trebouxiophyceae</taxon>
        <taxon>Chlorellales</taxon>
        <taxon>Chlorellaceae</taxon>
        <taxon>Apatococcus</taxon>
    </lineage>
</organism>
<dbReference type="InterPro" id="IPR023213">
    <property type="entry name" value="CAT-like_dom_sf"/>
</dbReference>
<dbReference type="GO" id="GO:0009366">
    <property type="term" value="C:enterobactin synthetase complex"/>
    <property type="evidence" value="ECO:0007669"/>
    <property type="project" value="TreeGrafter"/>
</dbReference>
<dbReference type="GO" id="GO:0005829">
    <property type="term" value="C:cytosol"/>
    <property type="evidence" value="ECO:0007669"/>
    <property type="project" value="TreeGrafter"/>
</dbReference>
<dbReference type="Proteomes" id="UP001438707">
    <property type="component" value="Unassembled WGS sequence"/>
</dbReference>
<proteinExistence type="predicted"/>
<keyword evidence="3" id="KW-1185">Reference proteome</keyword>
<dbReference type="Gene3D" id="3.30.559.10">
    <property type="entry name" value="Chloramphenicol acetyltransferase-like domain"/>
    <property type="match status" value="1"/>
</dbReference>
<dbReference type="GO" id="GO:0043041">
    <property type="term" value="P:amino acid activation for nonribosomal peptide biosynthetic process"/>
    <property type="evidence" value="ECO:0007669"/>
    <property type="project" value="TreeGrafter"/>
</dbReference>
<protein>
    <recommendedName>
        <fullName evidence="1">Condensation domain-containing protein</fullName>
    </recommendedName>
</protein>
<dbReference type="Gene3D" id="3.30.300.30">
    <property type="match status" value="1"/>
</dbReference>
<dbReference type="AlphaFoldDB" id="A0AAW1RMC8"/>
<gene>
    <name evidence="2" type="ORF">WJX74_010932</name>
</gene>
<dbReference type="SUPFAM" id="SSF56801">
    <property type="entry name" value="Acetyl-CoA synthetase-like"/>
    <property type="match status" value="1"/>
</dbReference>
<sequence>MTAAGAPLALRKYATSKLQDFKVPAKIHVVKSIPRSSAQKVQRWKLAELFSQKQDSKQPLIKAKSHRDVLEDVQAAWKEELGIYPAHGTSNFFESGGITFRACLEIAKIGAGLKLMGPLDRDALQPGYLNLLERHEALRTLVKPQAAGQMPLLYVQQPSELLQHFKVTAAATEEEATAIARAAWRADYNLENGPLVRMQVIKLDAEHHWLLLAVHHGIADQMSALIMLRDLAAFYSGSEEAGSFDDHGAFWRKHFAASDSGLHGRRVEEPMQTPNPISLPVEVPSNVVQSIQSIARKRQTSAMTVVLAAYAAASAEALSRHDIMVNMVTLGRDHPALQNVVSCFAALLPVSLPEAGVHKTVALLEHAASQLRASRQHNIPLGLLRDAAGALGAALPFLSLNADVDMTRSCPDFHGLESARLDLSSIAPPHASAMLVRGARISLFLRADAKAGLTGSLAYDPKHLNTASAQLLSQRFQALMASNWS</sequence>